<accession>A0A2R3Z9D1</accession>
<sequence>MNNMDLLDYVFSYFTKPKKEVREPLPDGECPVCWGYQEYDSKIRTISRDKHIDVKNHKDHYMKVQRFMVKHLDGIRYKGGKIEQNCTSAKNIS</sequence>
<dbReference type="EMBL" id="CP028136">
    <property type="protein sequence ID" value="AVR46812.1"/>
    <property type="molecule type" value="Genomic_DNA"/>
</dbReference>
<organism evidence="1 2">
    <name type="scientific">Christiangramia fulva</name>
    <dbReference type="NCBI Taxonomy" id="2126553"/>
    <lineage>
        <taxon>Bacteria</taxon>
        <taxon>Pseudomonadati</taxon>
        <taxon>Bacteroidota</taxon>
        <taxon>Flavobacteriia</taxon>
        <taxon>Flavobacteriales</taxon>
        <taxon>Flavobacteriaceae</taxon>
        <taxon>Christiangramia</taxon>
    </lineage>
</organism>
<proteinExistence type="predicted"/>
<protein>
    <submittedName>
        <fullName evidence="1">Uncharacterized protein</fullName>
    </submittedName>
</protein>
<reference evidence="2" key="1">
    <citation type="submission" date="2018-03" db="EMBL/GenBank/DDBJ databases">
        <title>Gramella fulva sp. nov., isolated from a dry surface of tidal flat.</title>
        <authorList>
            <person name="Hwang S.H."/>
            <person name="Hwang W.M."/>
            <person name="Kang K."/>
            <person name="Ahn T.-Y."/>
        </authorList>
    </citation>
    <scope>NUCLEOTIDE SEQUENCE [LARGE SCALE GENOMIC DNA]</scope>
    <source>
        <strain evidence="2">SH35</strain>
    </source>
</reference>
<dbReference type="KEGG" id="grs:C7S20_16950"/>
<dbReference type="AlphaFoldDB" id="A0A2R3Z9D1"/>
<name>A0A2R3Z9D1_9FLAO</name>
<evidence type="ECO:0000313" key="2">
    <source>
        <dbReference type="Proteomes" id="UP000241507"/>
    </source>
</evidence>
<gene>
    <name evidence="1" type="ORF">C7S20_16950</name>
</gene>
<evidence type="ECO:0000313" key="1">
    <source>
        <dbReference type="EMBL" id="AVR46812.1"/>
    </source>
</evidence>
<keyword evidence="2" id="KW-1185">Reference proteome</keyword>
<dbReference type="Proteomes" id="UP000241507">
    <property type="component" value="Chromosome"/>
</dbReference>